<accession>A0A2G5E3B7</accession>
<protein>
    <submittedName>
        <fullName evidence="2">Uncharacterized protein</fullName>
    </submittedName>
</protein>
<keyword evidence="1" id="KW-0472">Membrane</keyword>
<name>A0A2G5E3B7_AQUCA</name>
<keyword evidence="3" id="KW-1185">Reference proteome</keyword>
<feature type="transmembrane region" description="Helical" evidence="1">
    <location>
        <begin position="64"/>
        <end position="85"/>
    </location>
</feature>
<keyword evidence="1" id="KW-0812">Transmembrane</keyword>
<dbReference type="AlphaFoldDB" id="A0A2G5E3B7"/>
<keyword evidence="1" id="KW-1133">Transmembrane helix</keyword>
<reference evidence="2 3" key="1">
    <citation type="submission" date="2017-09" db="EMBL/GenBank/DDBJ databases">
        <title>WGS assembly of Aquilegia coerulea Goldsmith.</title>
        <authorList>
            <person name="Hodges S."/>
            <person name="Kramer E."/>
            <person name="Nordborg M."/>
            <person name="Tomkins J."/>
            <person name="Borevitz J."/>
            <person name="Derieg N."/>
            <person name="Yan J."/>
            <person name="Mihaltcheva S."/>
            <person name="Hayes R.D."/>
            <person name="Rokhsar D."/>
        </authorList>
    </citation>
    <scope>NUCLEOTIDE SEQUENCE [LARGE SCALE GENOMIC DNA]</scope>
    <source>
        <strain evidence="3">cv. Goldsmith</strain>
    </source>
</reference>
<evidence type="ECO:0000256" key="1">
    <source>
        <dbReference type="SAM" id="Phobius"/>
    </source>
</evidence>
<feature type="transmembrane region" description="Helical" evidence="1">
    <location>
        <begin position="124"/>
        <end position="146"/>
    </location>
</feature>
<dbReference type="EMBL" id="KZ305030">
    <property type="protein sequence ID" value="PIA50272.1"/>
    <property type="molecule type" value="Genomic_DNA"/>
</dbReference>
<gene>
    <name evidence="2" type="ORF">AQUCO_01300782v1</name>
</gene>
<evidence type="ECO:0000313" key="2">
    <source>
        <dbReference type="EMBL" id="PIA50272.1"/>
    </source>
</evidence>
<evidence type="ECO:0000313" key="3">
    <source>
        <dbReference type="Proteomes" id="UP000230069"/>
    </source>
</evidence>
<proteinExistence type="predicted"/>
<organism evidence="2 3">
    <name type="scientific">Aquilegia coerulea</name>
    <name type="common">Rocky mountain columbine</name>
    <dbReference type="NCBI Taxonomy" id="218851"/>
    <lineage>
        <taxon>Eukaryota</taxon>
        <taxon>Viridiplantae</taxon>
        <taxon>Streptophyta</taxon>
        <taxon>Embryophyta</taxon>
        <taxon>Tracheophyta</taxon>
        <taxon>Spermatophyta</taxon>
        <taxon>Magnoliopsida</taxon>
        <taxon>Ranunculales</taxon>
        <taxon>Ranunculaceae</taxon>
        <taxon>Thalictroideae</taxon>
        <taxon>Aquilegia</taxon>
    </lineage>
</organism>
<sequence>MGSAMSLEKGLKAIESGDFEKARKQIRKIGSRAQNGIFGMMFLMGCYVKIFVDENPCFTKTSASIVTLGALSTVLLSFWAFSSMLKLAKEMARKKILLANKNNDDPGVLTVIKFSLLDYLSHDFVMLLGFAGMGLTFICILFVYVVSCCDVSVHGCCPK</sequence>
<dbReference type="Proteomes" id="UP000230069">
    <property type="component" value="Unassembled WGS sequence"/>
</dbReference>
<feature type="transmembrane region" description="Helical" evidence="1">
    <location>
        <begin position="33"/>
        <end position="52"/>
    </location>
</feature>
<dbReference type="InParanoid" id="A0A2G5E3B7"/>